<dbReference type="GO" id="GO:0016020">
    <property type="term" value="C:membrane"/>
    <property type="evidence" value="ECO:0007669"/>
    <property type="project" value="UniProtKB-SubCell"/>
</dbReference>
<evidence type="ECO:0000256" key="5">
    <source>
        <dbReference type="ARBA" id="ARBA00023136"/>
    </source>
</evidence>
<keyword evidence="4" id="KW-0732">Signal</keyword>
<evidence type="ECO:0000256" key="1">
    <source>
        <dbReference type="ARBA" id="ARBA00004635"/>
    </source>
</evidence>
<dbReference type="InterPro" id="IPR057336">
    <property type="entry name" value="GerAC_N"/>
</dbReference>
<dbReference type="NCBIfam" id="TIGR02887">
    <property type="entry name" value="spore_ger_x_C"/>
    <property type="match status" value="1"/>
</dbReference>
<evidence type="ECO:0000256" key="2">
    <source>
        <dbReference type="ARBA" id="ARBA00007886"/>
    </source>
</evidence>
<dbReference type="Proteomes" id="UP000256869">
    <property type="component" value="Unassembled WGS sequence"/>
</dbReference>
<keyword evidence="11" id="KW-1185">Reference proteome</keyword>
<accession>A0A3D9IV57</accession>
<dbReference type="GO" id="GO:0009847">
    <property type="term" value="P:spore germination"/>
    <property type="evidence" value="ECO:0007669"/>
    <property type="project" value="InterPro"/>
</dbReference>
<name>A0A3D9IV57_9BACL</name>
<dbReference type="Gene3D" id="3.30.300.210">
    <property type="entry name" value="Nutrient germinant receptor protein C, domain 3"/>
    <property type="match status" value="1"/>
</dbReference>
<evidence type="ECO:0000259" key="9">
    <source>
        <dbReference type="Pfam" id="PF25198"/>
    </source>
</evidence>
<feature type="domain" description="Spore germination protein N-terminal" evidence="9">
    <location>
        <begin position="24"/>
        <end position="194"/>
    </location>
</feature>
<sequence>MKYSKWMRVVVGTVLLSVCAGCWDYVEFEGMALVRAIGIDIDDKGKFLLTYEIIRTRKQGKESGKSKEVVQGIGKTVPEAFDNVQAIVPEELFLGYVTTIIISEGAAKQQLKKIMDYLFFTPNIRESVFLVLTKEKPESILRMPVGKSGLLVGESLVDFFKVTTHVGISYPVRVRDFNKWLMIEGIEPIAPLLQMYGEGQIKLSDMAVFNGYKQVGVLDANESKGLGRITNKKMQEMMAVSITVPDTADSAFAVFSLQDNRSKIKIKTGRAIPEVFISTKATATMTQLDGNIGAITPEILRACEKELEGKVADELEAVITKAQKETKSDFLGIGLKFYQQHRREWKVKYKSEWDEVFPEVAIHVNVNIKAIHSGTKIIPLKEQ</sequence>
<keyword evidence="3" id="KW-0309">Germination</keyword>
<evidence type="ECO:0000256" key="7">
    <source>
        <dbReference type="ARBA" id="ARBA00023288"/>
    </source>
</evidence>
<comment type="similarity">
    <text evidence="2">Belongs to the GerABKC lipoprotein family.</text>
</comment>
<feature type="domain" description="Spore germination GerAC-like C-terminal" evidence="8">
    <location>
        <begin position="205"/>
        <end position="374"/>
    </location>
</feature>
<dbReference type="PANTHER" id="PTHR35789:SF1">
    <property type="entry name" value="SPORE GERMINATION PROTEIN B3"/>
    <property type="match status" value="1"/>
</dbReference>
<proteinExistence type="inferred from homology"/>
<comment type="caution">
    <text evidence="10">The sequence shown here is derived from an EMBL/GenBank/DDBJ whole genome shotgun (WGS) entry which is preliminary data.</text>
</comment>
<keyword evidence="7" id="KW-0449">Lipoprotein</keyword>
<dbReference type="InterPro" id="IPR046953">
    <property type="entry name" value="Spore_GerAC-like_C"/>
</dbReference>
<keyword evidence="6" id="KW-0564">Palmitate</keyword>
<evidence type="ECO:0000313" key="10">
    <source>
        <dbReference type="EMBL" id="RED65527.1"/>
    </source>
</evidence>
<dbReference type="EMBL" id="QRDY01000001">
    <property type="protein sequence ID" value="RED65527.1"/>
    <property type="molecule type" value="Genomic_DNA"/>
</dbReference>
<dbReference type="AlphaFoldDB" id="A0A3D9IV57"/>
<evidence type="ECO:0000313" key="11">
    <source>
        <dbReference type="Proteomes" id="UP000256869"/>
    </source>
</evidence>
<protein>
    <submittedName>
        <fullName evidence="10">Ger(X)C family germination protein</fullName>
    </submittedName>
</protein>
<dbReference type="OrthoDB" id="9816067at2"/>
<organism evidence="10 11">
    <name type="scientific">Cohnella lupini</name>
    <dbReference type="NCBI Taxonomy" id="1294267"/>
    <lineage>
        <taxon>Bacteria</taxon>
        <taxon>Bacillati</taxon>
        <taxon>Bacillota</taxon>
        <taxon>Bacilli</taxon>
        <taxon>Bacillales</taxon>
        <taxon>Paenibacillaceae</taxon>
        <taxon>Cohnella</taxon>
    </lineage>
</organism>
<dbReference type="PANTHER" id="PTHR35789">
    <property type="entry name" value="SPORE GERMINATION PROTEIN B3"/>
    <property type="match status" value="1"/>
</dbReference>
<evidence type="ECO:0000256" key="4">
    <source>
        <dbReference type="ARBA" id="ARBA00022729"/>
    </source>
</evidence>
<evidence type="ECO:0000256" key="6">
    <source>
        <dbReference type="ARBA" id="ARBA00023139"/>
    </source>
</evidence>
<dbReference type="Pfam" id="PF05504">
    <property type="entry name" value="Spore_GerAC"/>
    <property type="match status" value="1"/>
</dbReference>
<gene>
    <name evidence="10" type="ORF">DFP95_10115</name>
</gene>
<keyword evidence="5" id="KW-0472">Membrane</keyword>
<dbReference type="Pfam" id="PF25198">
    <property type="entry name" value="Spore_GerAC_N"/>
    <property type="match status" value="1"/>
</dbReference>
<comment type="subcellular location">
    <subcellularLocation>
        <location evidence="1">Membrane</location>
        <topology evidence="1">Lipid-anchor</topology>
    </subcellularLocation>
</comment>
<evidence type="ECO:0000259" key="8">
    <source>
        <dbReference type="Pfam" id="PF05504"/>
    </source>
</evidence>
<evidence type="ECO:0000256" key="3">
    <source>
        <dbReference type="ARBA" id="ARBA00022544"/>
    </source>
</evidence>
<dbReference type="InterPro" id="IPR008844">
    <property type="entry name" value="Spore_GerAC-like"/>
</dbReference>
<dbReference type="InterPro" id="IPR038501">
    <property type="entry name" value="Spore_GerAC_C_sf"/>
</dbReference>
<reference evidence="10 11" key="1">
    <citation type="submission" date="2018-07" db="EMBL/GenBank/DDBJ databases">
        <title>Genomic Encyclopedia of Type Strains, Phase III (KMG-III): the genomes of soil and plant-associated and newly described type strains.</title>
        <authorList>
            <person name="Whitman W."/>
        </authorList>
    </citation>
    <scope>NUCLEOTIDE SEQUENCE [LARGE SCALE GENOMIC DNA]</scope>
    <source>
        <strain evidence="10 11">CECT 8236</strain>
    </source>
</reference>